<dbReference type="KEGG" id="splr:C0J00_09530"/>
<reference evidence="10 11" key="2">
    <citation type="submission" date="2018-02" db="EMBL/GenBank/DDBJ databases">
        <title>Whole genome sequencing analysis of Streptococcus pluranimalium isolated from cattle infected mastitis in China.</title>
        <authorList>
            <person name="Zhang J.-R."/>
            <person name="Hu G.-Z."/>
        </authorList>
    </citation>
    <scope>NUCLEOTIDE SEQUENCE [LARGE SCALE GENOMIC DNA]</scope>
    <source>
        <strain evidence="10 11">TH11417</strain>
    </source>
</reference>
<dbReference type="SUPFAM" id="SSF52540">
    <property type="entry name" value="P-loop containing nucleoside triphosphate hydrolases"/>
    <property type="match status" value="1"/>
</dbReference>
<keyword evidence="3" id="KW-0997">Cell inner membrane</keyword>
<dbReference type="InterPro" id="IPR003439">
    <property type="entry name" value="ABC_transporter-like_ATP-bd"/>
</dbReference>
<dbReference type="PANTHER" id="PTHR43423:SF12">
    <property type="entry name" value="IRON EXPORT ATP-BINDING PROTEIN FETA-RELATED"/>
    <property type="match status" value="1"/>
</dbReference>
<dbReference type="InterPro" id="IPR017871">
    <property type="entry name" value="ABC_transporter-like_CS"/>
</dbReference>
<dbReference type="AlphaFoldDB" id="A0A2L0D6M0"/>
<protein>
    <submittedName>
        <fullName evidence="10">Spermidine/putrescine ABC transporter ATP-binding protein</fullName>
    </submittedName>
</protein>
<keyword evidence="5" id="KW-0547">Nucleotide-binding</keyword>
<dbReference type="RefSeq" id="WP_104968629.1">
    <property type="nucleotide sequence ID" value="NZ_CP025536.1"/>
</dbReference>
<gene>
    <name evidence="10" type="ORF">C0J00_09530</name>
</gene>
<dbReference type="InterPro" id="IPR027417">
    <property type="entry name" value="P-loop_NTPase"/>
</dbReference>
<dbReference type="GeneID" id="98394146"/>
<dbReference type="EMBL" id="CP025536">
    <property type="protein sequence ID" value="AUW97324.1"/>
    <property type="molecule type" value="Genomic_DNA"/>
</dbReference>
<evidence type="ECO:0000313" key="11">
    <source>
        <dbReference type="Proteomes" id="UP000238956"/>
    </source>
</evidence>
<evidence type="ECO:0000256" key="3">
    <source>
        <dbReference type="ARBA" id="ARBA00022519"/>
    </source>
</evidence>
<dbReference type="InterPro" id="IPR003593">
    <property type="entry name" value="AAA+_ATPase"/>
</dbReference>
<evidence type="ECO:0000256" key="6">
    <source>
        <dbReference type="ARBA" id="ARBA00022840"/>
    </source>
</evidence>
<dbReference type="SMART" id="SM00382">
    <property type="entry name" value="AAA"/>
    <property type="match status" value="1"/>
</dbReference>
<keyword evidence="2" id="KW-1003">Cell membrane</keyword>
<evidence type="ECO:0000256" key="7">
    <source>
        <dbReference type="ARBA" id="ARBA00022967"/>
    </source>
</evidence>
<evidence type="ECO:0000313" key="10">
    <source>
        <dbReference type="EMBL" id="AUW97324.1"/>
    </source>
</evidence>
<evidence type="ECO:0000256" key="8">
    <source>
        <dbReference type="ARBA" id="ARBA00023136"/>
    </source>
</evidence>
<accession>A0A2L0D6M0</accession>
<dbReference type="GO" id="GO:0005524">
    <property type="term" value="F:ATP binding"/>
    <property type="evidence" value="ECO:0007669"/>
    <property type="project" value="UniProtKB-KW"/>
</dbReference>
<reference evidence="10 11" key="1">
    <citation type="submission" date="2017-12" db="EMBL/GenBank/DDBJ databases">
        <authorList>
            <person name="Hurst M.R.H."/>
        </authorList>
    </citation>
    <scope>NUCLEOTIDE SEQUENCE [LARGE SCALE GENOMIC DNA]</scope>
    <source>
        <strain evidence="10 11">TH11417</strain>
    </source>
</reference>
<keyword evidence="6 10" id="KW-0067">ATP-binding</keyword>
<keyword evidence="11" id="KW-1185">Reference proteome</keyword>
<keyword evidence="1" id="KW-0813">Transport</keyword>
<dbReference type="PANTHER" id="PTHR43423">
    <property type="entry name" value="ABC TRANSPORTER I FAMILY MEMBER 17"/>
    <property type="match status" value="1"/>
</dbReference>
<proteinExistence type="predicted"/>
<dbReference type="PROSITE" id="PS50893">
    <property type="entry name" value="ABC_TRANSPORTER_2"/>
    <property type="match status" value="1"/>
</dbReference>
<dbReference type="Pfam" id="PF00005">
    <property type="entry name" value="ABC_tran"/>
    <property type="match status" value="1"/>
</dbReference>
<dbReference type="PROSITE" id="PS00211">
    <property type="entry name" value="ABC_TRANSPORTER_1"/>
    <property type="match status" value="1"/>
</dbReference>
<dbReference type="OrthoDB" id="9785080at2"/>
<keyword evidence="7" id="KW-1278">Translocase</keyword>
<dbReference type="Proteomes" id="UP000238956">
    <property type="component" value="Chromosome"/>
</dbReference>
<evidence type="ECO:0000256" key="4">
    <source>
        <dbReference type="ARBA" id="ARBA00022592"/>
    </source>
</evidence>
<keyword evidence="8" id="KW-0472">Membrane</keyword>
<name>A0A2L0D6M0_9STRE</name>
<sequence>MSIFNLNHVSYQVADKAILSDISLSVEDGERVTLSGPSGSGKSSLLKLLSSLISPVSGDIIFDGKSLADLDPVSYRRQVSYCFQQPVLFGKTVRDNMQFPFEIRQLPFNEAKVVGQLERFDLSRAYLDQEVKDLSGGEKQRVALVRNLLFEPRVLLLDEVTAGLDGVTKRLVNGVIADYHTAGHTIIEVTHDSEEIQAASRLVTIEKGVLVGDKRIS</sequence>
<evidence type="ECO:0000256" key="2">
    <source>
        <dbReference type="ARBA" id="ARBA00022475"/>
    </source>
</evidence>
<dbReference type="Gene3D" id="3.40.50.300">
    <property type="entry name" value="P-loop containing nucleotide triphosphate hydrolases"/>
    <property type="match status" value="1"/>
</dbReference>
<keyword evidence="4" id="KW-0592">Phosphate transport</keyword>
<evidence type="ECO:0000256" key="5">
    <source>
        <dbReference type="ARBA" id="ARBA00022741"/>
    </source>
</evidence>
<dbReference type="GO" id="GO:0006817">
    <property type="term" value="P:phosphate ion transport"/>
    <property type="evidence" value="ECO:0007669"/>
    <property type="project" value="UniProtKB-KW"/>
</dbReference>
<feature type="domain" description="ABC transporter" evidence="9">
    <location>
        <begin position="4"/>
        <end position="216"/>
    </location>
</feature>
<evidence type="ECO:0000256" key="1">
    <source>
        <dbReference type="ARBA" id="ARBA00022448"/>
    </source>
</evidence>
<dbReference type="GO" id="GO:0016887">
    <property type="term" value="F:ATP hydrolysis activity"/>
    <property type="evidence" value="ECO:0007669"/>
    <property type="project" value="InterPro"/>
</dbReference>
<organism evidence="10 11">
    <name type="scientific">Streptococcus pluranimalium</name>
    <dbReference type="NCBI Taxonomy" id="82348"/>
    <lineage>
        <taxon>Bacteria</taxon>
        <taxon>Bacillati</taxon>
        <taxon>Bacillota</taxon>
        <taxon>Bacilli</taxon>
        <taxon>Lactobacillales</taxon>
        <taxon>Streptococcaceae</taxon>
        <taxon>Streptococcus</taxon>
    </lineage>
</organism>
<evidence type="ECO:0000259" key="9">
    <source>
        <dbReference type="PROSITE" id="PS50893"/>
    </source>
</evidence>